<protein>
    <submittedName>
        <fullName evidence="1">Uncharacterized protein</fullName>
    </submittedName>
</protein>
<sequence length="215" mass="23475">MSLVGGFSREYPVFPTPSFRHCSTLPQSPSSALDNSILRAVQISSLTYGKVSTLIKPTNAGAVLNRAADKESLGGPRGATLGGISTAYPIEPERLEWLTFFIPPNLTSYQLLYVKETAFLEQFCAFETKKRRGCKYYIGCAATVRLLVLQHGEPGLIPGRVTPRIFANVEQCRQVGGFPGDLHFPSPLHLGAAPFSPHFTLIGSQDLVVKKRPNL</sequence>
<gene>
    <name evidence="1" type="ORF">PR048_005804</name>
</gene>
<comment type="caution">
    <text evidence="1">The sequence shown here is derived from an EMBL/GenBank/DDBJ whole genome shotgun (WGS) entry which is preliminary data.</text>
</comment>
<accession>A0ABQ9I995</accession>
<dbReference type="EMBL" id="JARBHB010000002">
    <property type="protein sequence ID" value="KAJ8893218.1"/>
    <property type="molecule type" value="Genomic_DNA"/>
</dbReference>
<proteinExistence type="predicted"/>
<name>A0ABQ9I995_9NEOP</name>
<reference evidence="1 2" key="1">
    <citation type="submission" date="2023-02" db="EMBL/GenBank/DDBJ databases">
        <title>LHISI_Scaffold_Assembly.</title>
        <authorList>
            <person name="Stuart O.P."/>
            <person name="Cleave R."/>
            <person name="Magrath M.J.L."/>
            <person name="Mikheyev A.S."/>
        </authorList>
    </citation>
    <scope>NUCLEOTIDE SEQUENCE [LARGE SCALE GENOMIC DNA]</scope>
    <source>
        <strain evidence="1">Daus_M_001</strain>
        <tissue evidence="1">Leg muscle</tissue>
    </source>
</reference>
<dbReference type="Proteomes" id="UP001159363">
    <property type="component" value="Chromosome 2"/>
</dbReference>
<evidence type="ECO:0000313" key="2">
    <source>
        <dbReference type="Proteomes" id="UP001159363"/>
    </source>
</evidence>
<keyword evidence="2" id="KW-1185">Reference proteome</keyword>
<organism evidence="1 2">
    <name type="scientific">Dryococelus australis</name>
    <dbReference type="NCBI Taxonomy" id="614101"/>
    <lineage>
        <taxon>Eukaryota</taxon>
        <taxon>Metazoa</taxon>
        <taxon>Ecdysozoa</taxon>
        <taxon>Arthropoda</taxon>
        <taxon>Hexapoda</taxon>
        <taxon>Insecta</taxon>
        <taxon>Pterygota</taxon>
        <taxon>Neoptera</taxon>
        <taxon>Polyneoptera</taxon>
        <taxon>Phasmatodea</taxon>
        <taxon>Verophasmatodea</taxon>
        <taxon>Anareolatae</taxon>
        <taxon>Phasmatidae</taxon>
        <taxon>Eurycanthinae</taxon>
        <taxon>Dryococelus</taxon>
    </lineage>
</organism>
<evidence type="ECO:0000313" key="1">
    <source>
        <dbReference type="EMBL" id="KAJ8893218.1"/>
    </source>
</evidence>